<name>A0A0F9QMW6_9ZZZZ</name>
<dbReference type="InterPro" id="IPR001303">
    <property type="entry name" value="Aldolase_II/adducin_N"/>
</dbReference>
<dbReference type="PANTHER" id="PTHR10672:SF3">
    <property type="entry name" value="PROTEIN HU-LI TAI SHAO"/>
    <property type="match status" value="1"/>
</dbReference>
<dbReference type="AlphaFoldDB" id="A0A0F9QMW6"/>
<organism evidence="2">
    <name type="scientific">marine sediment metagenome</name>
    <dbReference type="NCBI Taxonomy" id="412755"/>
    <lineage>
        <taxon>unclassified sequences</taxon>
        <taxon>metagenomes</taxon>
        <taxon>ecological metagenomes</taxon>
    </lineage>
</organism>
<dbReference type="SMART" id="SM01007">
    <property type="entry name" value="Aldolase_II"/>
    <property type="match status" value="1"/>
</dbReference>
<dbReference type="SUPFAM" id="SSF53639">
    <property type="entry name" value="AraD/HMP-PK domain-like"/>
    <property type="match status" value="1"/>
</dbReference>
<dbReference type="InterPro" id="IPR036409">
    <property type="entry name" value="Aldolase_II/adducin_N_sf"/>
</dbReference>
<protein>
    <recommendedName>
        <fullName evidence="1">Class II aldolase/adducin N-terminal domain-containing protein</fullName>
    </recommendedName>
</protein>
<accession>A0A0F9QMW6</accession>
<proteinExistence type="predicted"/>
<dbReference type="GO" id="GO:0051015">
    <property type="term" value="F:actin filament binding"/>
    <property type="evidence" value="ECO:0007669"/>
    <property type="project" value="TreeGrafter"/>
</dbReference>
<dbReference type="NCBIfam" id="NF005451">
    <property type="entry name" value="PRK07044.1"/>
    <property type="match status" value="1"/>
</dbReference>
<reference evidence="2" key="1">
    <citation type="journal article" date="2015" name="Nature">
        <title>Complex archaea that bridge the gap between prokaryotes and eukaryotes.</title>
        <authorList>
            <person name="Spang A."/>
            <person name="Saw J.H."/>
            <person name="Jorgensen S.L."/>
            <person name="Zaremba-Niedzwiedzka K."/>
            <person name="Martijn J."/>
            <person name="Lind A.E."/>
            <person name="van Eijk R."/>
            <person name="Schleper C."/>
            <person name="Guy L."/>
            <person name="Ettema T.J."/>
        </authorList>
    </citation>
    <scope>NUCLEOTIDE SEQUENCE</scope>
</reference>
<dbReference type="Gene3D" id="3.40.225.10">
    <property type="entry name" value="Class II aldolase/adducin N-terminal domain"/>
    <property type="match status" value="1"/>
</dbReference>
<gene>
    <name evidence="2" type="ORF">LCGC14_1074900</name>
</gene>
<sequence>MKTGTADITGSADNKSADANALKNAEWHVRTELAAAYRLVALFGWDDLVFTHLSARVPGPEHHFLINPYGLLFHEITASSLVKVDSDGQVVESAGLGRVNPAGFTIHSAVHMGRDDAGAVMHLHAPDGVAVSAHRDGLLPLSQTAMLCLAHLSYHDYEGVALNLDERERLIKDLGNKSMMMLRNHGVLTAGKNVPETFTYLYFLMKACEIQVKAQSCGPVHTPSEQAIRTTADQSQALGSAAALTWPALLRLLDSKNPGYAV</sequence>
<dbReference type="InterPro" id="IPR051017">
    <property type="entry name" value="Aldolase-II_Adducin_sf"/>
</dbReference>
<dbReference type="GO" id="GO:0005856">
    <property type="term" value="C:cytoskeleton"/>
    <property type="evidence" value="ECO:0007669"/>
    <property type="project" value="TreeGrafter"/>
</dbReference>
<comment type="caution">
    <text evidence="2">The sequence shown here is derived from an EMBL/GenBank/DDBJ whole genome shotgun (WGS) entry which is preliminary data.</text>
</comment>
<dbReference type="Pfam" id="PF00596">
    <property type="entry name" value="Aldolase_II"/>
    <property type="match status" value="1"/>
</dbReference>
<feature type="domain" description="Class II aldolase/adducin N-terminal" evidence="1">
    <location>
        <begin position="31"/>
        <end position="212"/>
    </location>
</feature>
<evidence type="ECO:0000313" key="2">
    <source>
        <dbReference type="EMBL" id="KKN06673.1"/>
    </source>
</evidence>
<evidence type="ECO:0000259" key="1">
    <source>
        <dbReference type="SMART" id="SM01007"/>
    </source>
</evidence>
<dbReference type="PANTHER" id="PTHR10672">
    <property type="entry name" value="ADDUCIN"/>
    <property type="match status" value="1"/>
</dbReference>
<dbReference type="EMBL" id="LAZR01004660">
    <property type="protein sequence ID" value="KKN06673.1"/>
    <property type="molecule type" value="Genomic_DNA"/>
</dbReference>